<dbReference type="AlphaFoldDB" id="A0A1X9NM02"/>
<dbReference type="PANTHER" id="PTHR32089">
    <property type="entry name" value="METHYL-ACCEPTING CHEMOTAXIS PROTEIN MCPB"/>
    <property type="match status" value="1"/>
</dbReference>
<dbReference type="EMBL" id="CP019343">
    <property type="protein sequence ID" value="ARN74973.1"/>
    <property type="molecule type" value="Genomic_DNA"/>
</dbReference>
<accession>A0A1X9NM02</accession>
<dbReference type="InterPro" id="IPR004089">
    <property type="entry name" value="MCPsignal_dom"/>
</dbReference>
<evidence type="ECO:0000256" key="4">
    <source>
        <dbReference type="SAM" id="Phobius"/>
    </source>
</evidence>
<dbReference type="SUPFAM" id="SSF58104">
    <property type="entry name" value="Methyl-accepting chemotaxis protein (MCP) signaling domain"/>
    <property type="match status" value="1"/>
</dbReference>
<keyword evidence="4" id="KW-0812">Transmembrane</keyword>
<dbReference type="STRING" id="716816.BST96_13115"/>
<name>A0A1X9NM02_9GAMM</name>
<gene>
    <name evidence="6" type="ORF">BST96_13115</name>
</gene>
<keyword evidence="2 3" id="KW-0807">Transducer</keyword>
<keyword evidence="4" id="KW-1133">Transmembrane helix</keyword>
<dbReference type="PANTHER" id="PTHR32089:SF112">
    <property type="entry name" value="LYSOZYME-LIKE PROTEIN-RELATED"/>
    <property type="match status" value="1"/>
</dbReference>
<evidence type="ECO:0000256" key="2">
    <source>
        <dbReference type="ARBA" id="ARBA00023224"/>
    </source>
</evidence>
<feature type="transmembrane region" description="Helical" evidence="4">
    <location>
        <begin position="15"/>
        <end position="45"/>
    </location>
</feature>
<organism evidence="6 7">
    <name type="scientific">Oceanicoccus sagamiensis</name>
    <dbReference type="NCBI Taxonomy" id="716816"/>
    <lineage>
        <taxon>Bacteria</taxon>
        <taxon>Pseudomonadati</taxon>
        <taxon>Pseudomonadota</taxon>
        <taxon>Gammaproteobacteria</taxon>
        <taxon>Cellvibrionales</taxon>
        <taxon>Spongiibacteraceae</taxon>
        <taxon>Oceanicoccus</taxon>
    </lineage>
</organism>
<dbReference type="Pfam" id="PF00015">
    <property type="entry name" value="MCPsignal"/>
    <property type="match status" value="1"/>
</dbReference>
<proteinExistence type="predicted"/>
<dbReference type="Proteomes" id="UP000193450">
    <property type="component" value="Chromosome"/>
</dbReference>
<dbReference type="GO" id="GO:0006935">
    <property type="term" value="P:chemotaxis"/>
    <property type="evidence" value="ECO:0007669"/>
    <property type="project" value="UniProtKB-ARBA"/>
</dbReference>
<dbReference type="GO" id="GO:0007165">
    <property type="term" value="P:signal transduction"/>
    <property type="evidence" value="ECO:0007669"/>
    <property type="project" value="UniProtKB-KW"/>
</dbReference>
<dbReference type="KEGG" id="osg:BST96_13115"/>
<keyword evidence="7" id="KW-1185">Reference proteome</keyword>
<evidence type="ECO:0000256" key="3">
    <source>
        <dbReference type="PROSITE-ProRule" id="PRU00284"/>
    </source>
</evidence>
<keyword evidence="4" id="KW-0472">Membrane</keyword>
<evidence type="ECO:0000313" key="6">
    <source>
        <dbReference type="EMBL" id="ARN74973.1"/>
    </source>
</evidence>
<dbReference type="GO" id="GO:0016020">
    <property type="term" value="C:membrane"/>
    <property type="evidence" value="ECO:0007669"/>
    <property type="project" value="UniProtKB-SubCell"/>
</dbReference>
<reference evidence="6 7" key="1">
    <citation type="submission" date="2016-11" db="EMBL/GenBank/DDBJ databases">
        <title>Trade-off between light-utilization and light-protection in marine flavobacteria.</title>
        <authorList>
            <person name="Kumagai Y."/>
        </authorList>
    </citation>
    <scope>NUCLEOTIDE SEQUENCE [LARGE SCALE GENOMIC DNA]</scope>
    <source>
        <strain evidence="6 7">NBRC 107125</strain>
    </source>
</reference>
<dbReference type="RefSeq" id="WP_206045337.1">
    <property type="nucleotide sequence ID" value="NZ_CP019343.1"/>
</dbReference>
<dbReference type="PROSITE" id="PS50111">
    <property type="entry name" value="CHEMOTAXIS_TRANSDUC_2"/>
    <property type="match status" value="1"/>
</dbReference>
<evidence type="ECO:0000256" key="1">
    <source>
        <dbReference type="ARBA" id="ARBA00004370"/>
    </source>
</evidence>
<comment type="subcellular location">
    <subcellularLocation>
        <location evidence="1">Membrane</location>
    </subcellularLocation>
</comment>
<sequence length="500" mass="55554">MKSLYAFCKTYDEKFIAVLLFLSIAYIFFRLGFDIIFIALLIPFLGFRWVRYLRQQDEAILRARIAEQIEKMANGDLDSRLVLPEGSESQRLVVESLNKALDQIELTMKEIGKVLVSAASGKSYRKVFPSLMPGNFGRMLGRVNANAGTVSESMQRQKKDSVSSQLGDLRADKMLSLMKGNQNDLRFVTGELETTETDTQRVVSVSAGGVKSAGDIVTTMGSLSDTLDKMTSASSVLDNHTSAINEMVAAIGSVADQTNLLALNAAIEAARAGEHGRGFAVVADEVRNLAETTKKTTEQIANMVAGIVDSAKDVVEGTAEMSDATTRFSEVAHEFSSNFDEFSGLSLTIFERISQARMLNLFNLLKQEMIIFLQDGYRVLESGPDSEIALKLQQPLEQTPLGQWLFGEGKTEYGYLPSFQYLFSPYENIYNRYQEVLSVIKDPAWGYKQDKLEQVLLLFTDIESLSSEFVSMVDKLVEEKRQFESSYSDDASVGGEVELF</sequence>
<feature type="domain" description="Methyl-accepting transducer" evidence="5">
    <location>
        <begin position="199"/>
        <end position="343"/>
    </location>
</feature>
<dbReference type="Gene3D" id="1.10.287.950">
    <property type="entry name" value="Methyl-accepting chemotaxis protein"/>
    <property type="match status" value="1"/>
</dbReference>
<protein>
    <recommendedName>
        <fullName evidence="5">Methyl-accepting transducer domain-containing protein</fullName>
    </recommendedName>
</protein>
<dbReference type="SMART" id="SM00283">
    <property type="entry name" value="MA"/>
    <property type="match status" value="1"/>
</dbReference>
<evidence type="ECO:0000313" key="7">
    <source>
        <dbReference type="Proteomes" id="UP000193450"/>
    </source>
</evidence>
<dbReference type="Gene3D" id="1.20.120.1530">
    <property type="match status" value="1"/>
</dbReference>
<evidence type="ECO:0000259" key="5">
    <source>
        <dbReference type="PROSITE" id="PS50111"/>
    </source>
</evidence>